<accession>A0ABS6LGC0</accession>
<feature type="transmembrane region" description="Helical" evidence="1">
    <location>
        <begin position="149"/>
        <end position="169"/>
    </location>
</feature>
<keyword evidence="1" id="KW-0472">Membrane</keyword>
<gene>
    <name evidence="2" type="ORF">J1784_12665</name>
</gene>
<evidence type="ECO:0000313" key="2">
    <source>
        <dbReference type="EMBL" id="MBU9845862.1"/>
    </source>
</evidence>
<organism evidence="2 3">
    <name type="scientific">Rahnella ecdela</name>
    <dbReference type="NCBI Taxonomy" id="2816250"/>
    <lineage>
        <taxon>Bacteria</taxon>
        <taxon>Pseudomonadati</taxon>
        <taxon>Pseudomonadota</taxon>
        <taxon>Gammaproteobacteria</taxon>
        <taxon>Enterobacterales</taxon>
        <taxon>Yersiniaceae</taxon>
        <taxon>Rahnella</taxon>
    </lineage>
</organism>
<evidence type="ECO:0000313" key="3">
    <source>
        <dbReference type="Proteomes" id="UP000739284"/>
    </source>
</evidence>
<dbReference type="EMBL" id="JAFMOY010000126">
    <property type="protein sequence ID" value="MBU9845862.1"/>
    <property type="molecule type" value="Genomic_DNA"/>
</dbReference>
<feature type="transmembrane region" description="Helical" evidence="1">
    <location>
        <begin position="86"/>
        <end position="109"/>
    </location>
</feature>
<sequence length="210" mass="24634">MKYIIGSSFYNLLQYGNEIELYIKENDMTSIEFRVNTNLKEYVSVLFFQKNFMALSAALFLMMISWLFILFTALQGINTKESPGLYFGLYMAFAMTYGFIYISSVFLLARGITIGLKIIYYTFNFIVVIAVGFSLFYLYSFLYFEETQISNIIFFFLITIPLLLTRLILNTKLIETALVWAINERARKAYLKLMIKNYQSPRKIRKLRVG</sequence>
<feature type="transmembrane region" description="Helical" evidence="1">
    <location>
        <begin position="121"/>
        <end position="143"/>
    </location>
</feature>
<protein>
    <submittedName>
        <fullName evidence="2">Uncharacterized protein</fullName>
    </submittedName>
</protein>
<keyword evidence="1" id="KW-0812">Transmembrane</keyword>
<dbReference type="Proteomes" id="UP000739284">
    <property type="component" value="Unassembled WGS sequence"/>
</dbReference>
<keyword evidence="3" id="KW-1185">Reference proteome</keyword>
<name>A0ABS6LGC0_9GAMM</name>
<feature type="transmembrane region" description="Helical" evidence="1">
    <location>
        <begin position="52"/>
        <end position="74"/>
    </location>
</feature>
<evidence type="ECO:0000256" key="1">
    <source>
        <dbReference type="SAM" id="Phobius"/>
    </source>
</evidence>
<dbReference type="RefSeq" id="WP_217149532.1">
    <property type="nucleotide sequence ID" value="NZ_JAFMOY010000126.1"/>
</dbReference>
<reference evidence="2 3" key="1">
    <citation type="submission" date="2021-03" db="EMBL/GenBank/DDBJ databases">
        <title>Five novel Rahnella species.</title>
        <authorList>
            <person name="Brady C."/>
            <person name="Asselin J."/>
            <person name="Beer S."/>
            <person name="Bruberg M.B."/>
            <person name="Crampton B."/>
            <person name="Venter S."/>
            <person name="Arnold D."/>
            <person name="Denman S."/>
        </authorList>
    </citation>
    <scope>NUCLEOTIDE SEQUENCE [LARGE SCALE GENOMIC DNA]</scope>
    <source>
        <strain evidence="2 3">FRB 231</strain>
    </source>
</reference>
<comment type="caution">
    <text evidence="2">The sequence shown here is derived from an EMBL/GenBank/DDBJ whole genome shotgun (WGS) entry which is preliminary data.</text>
</comment>
<keyword evidence="1" id="KW-1133">Transmembrane helix</keyword>
<proteinExistence type="predicted"/>